<feature type="signal peptide" evidence="1">
    <location>
        <begin position="1"/>
        <end position="23"/>
    </location>
</feature>
<sequence>MIHRNIQLFTAAVILVMSAAVMAAPQIGEPAPDFSVVDTKGKVHSLSDYAGKTVVLEWTNHECPFVAKHYGAGNMQDQQRTARNDHDVVWLSVISSKPGAQGHISPQRSDELTAERDAYPNAVLIDESGEMGHAYDARVTPHMYIIDADGILRYMGGIDSIPSADQDDIPEATQYVMVALDEMAAGEAVSQTTTRPYGCTVKY</sequence>
<evidence type="ECO:0000259" key="2">
    <source>
        <dbReference type="PROSITE" id="PS51352"/>
    </source>
</evidence>
<keyword evidence="4" id="KW-1185">Reference proteome</keyword>
<dbReference type="PANTHER" id="PTHR43640:SF1">
    <property type="entry name" value="THIOREDOXIN-DEPENDENT PEROXIREDOXIN"/>
    <property type="match status" value="1"/>
</dbReference>
<proteinExistence type="predicted"/>
<gene>
    <name evidence="3" type="ORF">DZC52_03410</name>
</gene>
<dbReference type="OrthoDB" id="9781543at2"/>
<dbReference type="Pfam" id="PF00578">
    <property type="entry name" value="AhpC-TSA"/>
    <property type="match status" value="1"/>
</dbReference>
<comment type="caution">
    <text evidence="3">The sequence shown here is derived from an EMBL/GenBank/DDBJ whole genome shotgun (WGS) entry which is preliminary data.</text>
</comment>
<dbReference type="Proteomes" id="UP000260351">
    <property type="component" value="Unassembled WGS sequence"/>
</dbReference>
<dbReference type="AlphaFoldDB" id="A0A3E1KB93"/>
<dbReference type="CDD" id="cd02969">
    <property type="entry name" value="PRX_like1"/>
    <property type="match status" value="1"/>
</dbReference>
<feature type="chain" id="PRO_5017772446" evidence="1">
    <location>
        <begin position="24"/>
        <end position="203"/>
    </location>
</feature>
<evidence type="ECO:0000313" key="4">
    <source>
        <dbReference type="Proteomes" id="UP000260351"/>
    </source>
</evidence>
<organism evidence="3 4">
    <name type="scientific">Wenzhouxiangella sediminis</name>
    <dbReference type="NCBI Taxonomy" id="1792836"/>
    <lineage>
        <taxon>Bacteria</taxon>
        <taxon>Pseudomonadati</taxon>
        <taxon>Pseudomonadota</taxon>
        <taxon>Gammaproteobacteria</taxon>
        <taxon>Chromatiales</taxon>
        <taxon>Wenzhouxiangellaceae</taxon>
        <taxon>Wenzhouxiangella</taxon>
    </lineage>
</organism>
<keyword evidence="1" id="KW-0732">Signal</keyword>
<accession>A0A3E1KB93</accession>
<reference evidence="3 4" key="1">
    <citation type="submission" date="2018-08" db="EMBL/GenBank/DDBJ databases">
        <title>Wenzhouxiangella salilacus sp. nov., a novel bacterium isolated from a saline lake in Xinjiang Province, China.</title>
        <authorList>
            <person name="Han S."/>
        </authorList>
    </citation>
    <scope>NUCLEOTIDE SEQUENCE [LARGE SCALE GENOMIC DNA]</scope>
    <source>
        <strain evidence="3 4">XDB06</strain>
    </source>
</reference>
<dbReference type="Gene3D" id="3.40.30.10">
    <property type="entry name" value="Glutaredoxin"/>
    <property type="match status" value="1"/>
</dbReference>
<dbReference type="GO" id="GO:0016491">
    <property type="term" value="F:oxidoreductase activity"/>
    <property type="evidence" value="ECO:0007669"/>
    <property type="project" value="InterPro"/>
</dbReference>
<dbReference type="InterPro" id="IPR036249">
    <property type="entry name" value="Thioredoxin-like_sf"/>
</dbReference>
<dbReference type="GO" id="GO:0016209">
    <property type="term" value="F:antioxidant activity"/>
    <property type="evidence" value="ECO:0007669"/>
    <property type="project" value="InterPro"/>
</dbReference>
<feature type="domain" description="Thioredoxin" evidence="2">
    <location>
        <begin position="25"/>
        <end position="178"/>
    </location>
</feature>
<dbReference type="InterPro" id="IPR047262">
    <property type="entry name" value="PRX-like1"/>
</dbReference>
<protein>
    <submittedName>
        <fullName evidence="3">Thioredoxin family protein</fullName>
    </submittedName>
</protein>
<name>A0A3E1KB93_9GAMM</name>
<dbReference type="RefSeq" id="WP_116649721.1">
    <property type="nucleotide sequence ID" value="NZ_QUZK01000015.1"/>
</dbReference>
<dbReference type="EMBL" id="QUZK01000015">
    <property type="protein sequence ID" value="RFF31839.1"/>
    <property type="molecule type" value="Genomic_DNA"/>
</dbReference>
<dbReference type="PANTHER" id="PTHR43640">
    <property type="entry name" value="OS07G0260300 PROTEIN"/>
    <property type="match status" value="1"/>
</dbReference>
<evidence type="ECO:0000313" key="3">
    <source>
        <dbReference type="EMBL" id="RFF31839.1"/>
    </source>
</evidence>
<dbReference type="PROSITE" id="PS51352">
    <property type="entry name" value="THIOREDOXIN_2"/>
    <property type="match status" value="1"/>
</dbReference>
<dbReference type="SUPFAM" id="SSF52833">
    <property type="entry name" value="Thioredoxin-like"/>
    <property type="match status" value="1"/>
</dbReference>
<evidence type="ECO:0000256" key="1">
    <source>
        <dbReference type="SAM" id="SignalP"/>
    </source>
</evidence>
<dbReference type="InterPro" id="IPR000866">
    <property type="entry name" value="AhpC/TSA"/>
</dbReference>
<dbReference type="InterPro" id="IPR013766">
    <property type="entry name" value="Thioredoxin_domain"/>
</dbReference>